<dbReference type="PANTHER" id="PTHR32247:SF3">
    <property type="entry name" value="DIABLO IAP-BINDING MITOCHONDRIAL PROTEIN"/>
    <property type="match status" value="1"/>
</dbReference>
<evidence type="ECO:0000256" key="2">
    <source>
        <dbReference type="ARBA" id="ARBA00022703"/>
    </source>
</evidence>
<keyword evidence="3" id="KW-0809">Transit peptide</keyword>
<protein>
    <recommendedName>
        <fullName evidence="5">Direct IAP-binding protein with low pI</fullName>
    </recommendedName>
</protein>
<dbReference type="InterPro" id="IPR009062">
    <property type="entry name" value="Smac/DIABLO-like_sf"/>
</dbReference>
<keyword evidence="9" id="KW-1185">Reference proteome</keyword>
<evidence type="ECO:0000313" key="8">
    <source>
        <dbReference type="EMBL" id="CAL1676031.1"/>
    </source>
</evidence>
<dbReference type="SUPFAM" id="SSF46984">
    <property type="entry name" value="Smac/diablo"/>
    <property type="match status" value="1"/>
</dbReference>
<keyword evidence="4" id="KW-0496">Mitochondrion</keyword>
<evidence type="ECO:0000256" key="3">
    <source>
        <dbReference type="ARBA" id="ARBA00022946"/>
    </source>
</evidence>
<proteinExistence type="inferred from homology"/>
<dbReference type="GO" id="GO:0008631">
    <property type="term" value="P:intrinsic apoptotic signaling pathway in response to oxidative stress"/>
    <property type="evidence" value="ECO:0007669"/>
    <property type="project" value="TreeGrafter"/>
</dbReference>
<reference evidence="8" key="1">
    <citation type="submission" date="2024-04" db="EMBL/GenBank/DDBJ databases">
        <authorList>
            <consortium name="Molecular Ecology Group"/>
        </authorList>
    </citation>
    <scope>NUCLEOTIDE SEQUENCE</scope>
</reference>
<dbReference type="AlphaFoldDB" id="A0AAV2N8M2"/>
<evidence type="ECO:0000256" key="7">
    <source>
        <dbReference type="SAM" id="Coils"/>
    </source>
</evidence>
<evidence type="ECO:0000256" key="6">
    <source>
        <dbReference type="ARBA" id="ARBA00046319"/>
    </source>
</evidence>
<dbReference type="GO" id="GO:0005739">
    <property type="term" value="C:mitochondrion"/>
    <property type="evidence" value="ECO:0007669"/>
    <property type="project" value="UniProtKB-SubCell"/>
</dbReference>
<keyword evidence="7" id="KW-0175">Coiled coil</keyword>
<evidence type="ECO:0000256" key="5">
    <source>
        <dbReference type="ARBA" id="ARBA00033049"/>
    </source>
</evidence>
<dbReference type="Gene3D" id="1.20.58.70">
    <property type="match status" value="1"/>
</dbReference>
<sequence length="229" mass="26712">MSMRQILGKLLKNISPAMYTSSMLFAYCNSFEKPSADKKLQFEPLDLKKLTHEYMIKQSILNAVNSATQTLTVTYMAIADLSIEYRKLLNELISLLEETLTYNVSDEHWDLIVELRNEMQHKKEKLLKLSDSMEYVYTMATAASQLSYLYEMENLCNTLLQRIDDAMCKMKAEIDSNKQLEHTYWYIQGQCIKGNEDALIKLKIFGVLEINCPRVSPFQDLRYLRDKNN</sequence>
<dbReference type="EMBL" id="OZ034834">
    <property type="protein sequence ID" value="CAL1676031.1"/>
    <property type="molecule type" value="Genomic_DNA"/>
</dbReference>
<evidence type="ECO:0000256" key="1">
    <source>
        <dbReference type="ARBA" id="ARBA00004173"/>
    </source>
</evidence>
<comment type="similarity">
    <text evidence="6">Belongs to the Smac/DIABLO protein family.</text>
</comment>
<dbReference type="Proteomes" id="UP001497644">
    <property type="component" value="Chromosome 11"/>
</dbReference>
<evidence type="ECO:0000256" key="4">
    <source>
        <dbReference type="ARBA" id="ARBA00023128"/>
    </source>
</evidence>
<accession>A0AAV2N8M2</accession>
<organism evidence="8 9">
    <name type="scientific">Lasius platythorax</name>
    <dbReference type="NCBI Taxonomy" id="488582"/>
    <lineage>
        <taxon>Eukaryota</taxon>
        <taxon>Metazoa</taxon>
        <taxon>Ecdysozoa</taxon>
        <taxon>Arthropoda</taxon>
        <taxon>Hexapoda</taxon>
        <taxon>Insecta</taxon>
        <taxon>Pterygota</taxon>
        <taxon>Neoptera</taxon>
        <taxon>Endopterygota</taxon>
        <taxon>Hymenoptera</taxon>
        <taxon>Apocrita</taxon>
        <taxon>Aculeata</taxon>
        <taxon>Formicoidea</taxon>
        <taxon>Formicidae</taxon>
        <taxon>Formicinae</taxon>
        <taxon>Lasius</taxon>
        <taxon>Lasius</taxon>
    </lineage>
</organism>
<comment type="subcellular location">
    <subcellularLocation>
        <location evidence="1">Mitochondrion</location>
    </subcellularLocation>
</comment>
<name>A0AAV2N8M2_9HYME</name>
<dbReference type="PANTHER" id="PTHR32247">
    <property type="entry name" value="DIABLO HOMOLOG, MITOCHONDRIAL"/>
    <property type="match status" value="1"/>
</dbReference>
<feature type="coiled-coil region" evidence="7">
    <location>
        <begin position="78"/>
        <end position="132"/>
    </location>
</feature>
<evidence type="ECO:0000313" key="9">
    <source>
        <dbReference type="Proteomes" id="UP001497644"/>
    </source>
</evidence>
<dbReference type="InterPro" id="IPR015142">
    <property type="entry name" value="Smac_DIABLO"/>
</dbReference>
<gene>
    <name evidence="8" type="ORF">LPLAT_LOCUS2289</name>
</gene>
<keyword evidence="2" id="KW-0053">Apoptosis</keyword>
<dbReference type="GO" id="GO:0051402">
    <property type="term" value="P:neuron apoptotic process"/>
    <property type="evidence" value="ECO:0007669"/>
    <property type="project" value="TreeGrafter"/>
</dbReference>